<gene>
    <name evidence="2" type="ORF">CR513_04518</name>
</gene>
<evidence type="ECO:0000313" key="2">
    <source>
        <dbReference type="EMBL" id="RDY10883.1"/>
    </source>
</evidence>
<evidence type="ECO:0000313" key="3">
    <source>
        <dbReference type="Proteomes" id="UP000257109"/>
    </source>
</evidence>
<dbReference type="STRING" id="157652.A0A371I760"/>
<sequence>MIFMDAKGDKIHVRVKNSYTHKWKDKLKEDDTYIVQNFEVQPNPRLYRYSDHAFKLLFMKGTILKEHNHPDLIVEIDHEYAIKLMSFLHKHDSDAIVILLTIAKIKESRRYNFPTIYLLTVQNLLYGSKLMINKNVVEIQQFKGSLKTRMTQLSTCSQNSSKEDKGFQNAQVMSILEINGLMQVTIHL</sequence>
<accession>A0A371I760</accession>
<reference evidence="2" key="1">
    <citation type="submission" date="2018-05" db="EMBL/GenBank/DDBJ databases">
        <title>Draft genome of Mucuna pruriens seed.</title>
        <authorList>
            <person name="Nnadi N.E."/>
            <person name="Vos R."/>
            <person name="Hasami M.H."/>
            <person name="Devisetty U.K."/>
            <person name="Aguiy J.C."/>
        </authorList>
    </citation>
    <scope>NUCLEOTIDE SEQUENCE [LARGE SCALE GENOMIC DNA]</scope>
    <source>
        <strain evidence="2">JCA_2017</strain>
    </source>
</reference>
<dbReference type="EMBL" id="QJKJ01000753">
    <property type="protein sequence ID" value="RDY10883.1"/>
    <property type="molecule type" value="Genomic_DNA"/>
</dbReference>
<dbReference type="InterPro" id="IPR012340">
    <property type="entry name" value="NA-bd_OB-fold"/>
</dbReference>
<name>A0A371I760_MUCPR</name>
<dbReference type="OrthoDB" id="1422777at2759"/>
<organism evidence="2 3">
    <name type="scientific">Mucuna pruriens</name>
    <name type="common">Velvet bean</name>
    <name type="synonym">Dolichos pruriens</name>
    <dbReference type="NCBI Taxonomy" id="157652"/>
    <lineage>
        <taxon>Eukaryota</taxon>
        <taxon>Viridiplantae</taxon>
        <taxon>Streptophyta</taxon>
        <taxon>Embryophyta</taxon>
        <taxon>Tracheophyta</taxon>
        <taxon>Spermatophyta</taxon>
        <taxon>Magnoliopsida</taxon>
        <taxon>eudicotyledons</taxon>
        <taxon>Gunneridae</taxon>
        <taxon>Pentapetalae</taxon>
        <taxon>rosids</taxon>
        <taxon>fabids</taxon>
        <taxon>Fabales</taxon>
        <taxon>Fabaceae</taxon>
        <taxon>Papilionoideae</taxon>
        <taxon>50 kb inversion clade</taxon>
        <taxon>NPAAA clade</taxon>
        <taxon>indigoferoid/millettioid clade</taxon>
        <taxon>Phaseoleae</taxon>
        <taxon>Mucuna</taxon>
    </lineage>
</organism>
<keyword evidence="3" id="KW-1185">Reference proteome</keyword>
<protein>
    <recommendedName>
        <fullName evidence="1">Replication protein A 70 kDa DNA-binding subunit B/D first OB fold domain-containing protein</fullName>
    </recommendedName>
</protein>
<proteinExistence type="predicted"/>
<comment type="caution">
    <text evidence="2">The sequence shown here is derived from an EMBL/GenBank/DDBJ whole genome shotgun (WGS) entry which is preliminary data.</text>
</comment>
<feature type="non-terminal residue" evidence="2">
    <location>
        <position position="1"/>
    </location>
</feature>
<dbReference type="AlphaFoldDB" id="A0A371I760"/>
<evidence type="ECO:0000259" key="1">
    <source>
        <dbReference type="Pfam" id="PF02721"/>
    </source>
</evidence>
<dbReference type="Proteomes" id="UP000257109">
    <property type="component" value="Unassembled WGS sequence"/>
</dbReference>
<dbReference type="Gene3D" id="2.40.50.140">
    <property type="entry name" value="Nucleic acid-binding proteins"/>
    <property type="match status" value="1"/>
</dbReference>
<dbReference type="CDD" id="cd04480">
    <property type="entry name" value="RPA1_DBD_A_like"/>
    <property type="match status" value="1"/>
</dbReference>
<dbReference type="SUPFAM" id="SSF50249">
    <property type="entry name" value="Nucleic acid-binding proteins"/>
    <property type="match status" value="1"/>
</dbReference>
<dbReference type="InterPro" id="IPR003871">
    <property type="entry name" value="RFA1B/D_OB_1st"/>
</dbReference>
<feature type="domain" description="Replication protein A 70 kDa DNA-binding subunit B/D first OB fold" evidence="1">
    <location>
        <begin position="1"/>
        <end position="66"/>
    </location>
</feature>
<dbReference type="Pfam" id="PF02721">
    <property type="entry name" value="DUF223"/>
    <property type="match status" value="1"/>
</dbReference>